<dbReference type="AlphaFoldDB" id="A0A2I0B0B2"/>
<dbReference type="InterPro" id="IPR004928">
    <property type="entry name" value="PSI_PsaH"/>
</dbReference>
<evidence type="ECO:0000256" key="10">
    <source>
        <dbReference type="ARBA" id="ARBA00023136"/>
    </source>
</evidence>
<accession>A0A2I0B0B2</accession>
<comment type="function">
    <text evidence="1">Possible role could be the docking of the LHC I antenna complex to the core complex.</text>
</comment>
<evidence type="ECO:0000256" key="1">
    <source>
        <dbReference type="ARBA" id="ARBA00002502"/>
    </source>
</evidence>
<evidence type="ECO:0000256" key="9">
    <source>
        <dbReference type="ARBA" id="ARBA00023078"/>
    </source>
</evidence>
<evidence type="ECO:0000256" key="4">
    <source>
        <dbReference type="ARBA" id="ARBA00022528"/>
    </source>
</evidence>
<reference evidence="13 14" key="1">
    <citation type="journal article" date="2017" name="Nature">
        <title>The Apostasia genome and the evolution of orchids.</title>
        <authorList>
            <person name="Zhang G.Q."/>
            <person name="Liu K.W."/>
            <person name="Li Z."/>
            <person name="Lohaus R."/>
            <person name="Hsiao Y.Y."/>
            <person name="Niu S.C."/>
            <person name="Wang J.Y."/>
            <person name="Lin Y.C."/>
            <person name="Xu Q."/>
            <person name="Chen L.J."/>
            <person name="Yoshida K."/>
            <person name="Fujiwara S."/>
            <person name="Wang Z.W."/>
            <person name="Zhang Y.Q."/>
            <person name="Mitsuda N."/>
            <person name="Wang M."/>
            <person name="Liu G.H."/>
            <person name="Pecoraro L."/>
            <person name="Huang H.X."/>
            <person name="Xiao X.J."/>
            <person name="Lin M."/>
            <person name="Wu X.Y."/>
            <person name="Wu W.L."/>
            <person name="Chen Y.Y."/>
            <person name="Chang S.B."/>
            <person name="Sakamoto S."/>
            <person name="Ohme-Takagi M."/>
            <person name="Yagi M."/>
            <person name="Zeng S.J."/>
            <person name="Shen C.Y."/>
            <person name="Yeh C.M."/>
            <person name="Luo Y.B."/>
            <person name="Tsai W.C."/>
            <person name="Van de Peer Y."/>
            <person name="Liu Z.J."/>
        </authorList>
    </citation>
    <scope>NUCLEOTIDE SEQUENCE [LARGE SCALE GENOMIC DNA]</scope>
    <source>
        <strain evidence="14">cv. Shenzhen</strain>
        <tissue evidence="13">Stem</tissue>
    </source>
</reference>
<evidence type="ECO:0000256" key="2">
    <source>
        <dbReference type="ARBA" id="ARBA00004581"/>
    </source>
</evidence>
<dbReference type="Pfam" id="PF03244">
    <property type="entry name" value="PSI_PsaH"/>
    <property type="match status" value="1"/>
</dbReference>
<proteinExistence type="inferred from homology"/>
<name>A0A2I0B0B2_9ASPA</name>
<feature type="compositionally biased region" description="Basic residues" evidence="12">
    <location>
        <begin position="146"/>
        <end position="157"/>
    </location>
</feature>
<dbReference type="GO" id="GO:0009535">
    <property type="term" value="C:chloroplast thylakoid membrane"/>
    <property type="evidence" value="ECO:0007669"/>
    <property type="project" value="UniProtKB-SubCell"/>
</dbReference>
<protein>
    <recommendedName>
        <fullName evidence="11">Photosystem I reaction center subunit VI</fullName>
        <shortName evidence="11">PSI-H</shortName>
    </recommendedName>
</protein>
<dbReference type="OrthoDB" id="496139at2759"/>
<comment type="function">
    <text evidence="11">Docking of the LHC I antenna complex to the core complex.</text>
</comment>
<evidence type="ECO:0000256" key="11">
    <source>
        <dbReference type="RuleBase" id="RU369105"/>
    </source>
</evidence>
<organism evidence="13 14">
    <name type="scientific">Apostasia shenzhenica</name>
    <dbReference type="NCBI Taxonomy" id="1088818"/>
    <lineage>
        <taxon>Eukaryota</taxon>
        <taxon>Viridiplantae</taxon>
        <taxon>Streptophyta</taxon>
        <taxon>Embryophyta</taxon>
        <taxon>Tracheophyta</taxon>
        <taxon>Spermatophyta</taxon>
        <taxon>Magnoliopsida</taxon>
        <taxon>Liliopsida</taxon>
        <taxon>Asparagales</taxon>
        <taxon>Orchidaceae</taxon>
        <taxon>Apostasioideae</taxon>
        <taxon>Apostasia</taxon>
    </lineage>
</organism>
<evidence type="ECO:0000256" key="6">
    <source>
        <dbReference type="ARBA" id="ARBA00022640"/>
    </source>
</evidence>
<dbReference type="PANTHER" id="PTHR34787:SF1">
    <property type="entry name" value="PHOTOSYSTEM I REACTION CENTER SUBUNIT VI-2, CHLOROPLASTIC"/>
    <property type="match status" value="1"/>
</dbReference>
<keyword evidence="5 11" id="KW-0602">Photosynthesis</keyword>
<feature type="compositionally biased region" description="Basic and acidic residues" evidence="12">
    <location>
        <begin position="176"/>
        <end position="185"/>
    </location>
</feature>
<dbReference type="Proteomes" id="UP000236161">
    <property type="component" value="Unassembled WGS sequence"/>
</dbReference>
<keyword evidence="4 11" id="KW-0150">Chloroplast</keyword>
<keyword evidence="6 11" id="KW-0934">Plastid</keyword>
<keyword evidence="9 11" id="KW-0793">Thylakoid</keyword>
<evidence type="ECO:0000256" key="7">
    <source>
        <dbReference type="ARBA" id="ARBA00022692"/>
    </source>
</evidence>
<evidence type="ECO:0000256" key="5">
    <source>
        <dbReference type="ARBA" id="ARBA00022531"/>
    </source>
</evidence>
<evidence type="ECO:0000313" key="13">
    <source>
        <dbReference type="EMBL" id="PKA61220.1"/>
    </source>
</evidence>
<comment type="similarity">
    <text evidence="3 11">Belongs to the psaH family.</text>
</comment>
<keyword evidence="8 11" id="KW-0603">Photosystem I</keyword>
<gene>
    <name evidence="13" type="primary">PSAH</name>
    <name evidence="13" type="ORF">AXF42_Ash006117</name>
</gene>
<feature type="region of interest" description="Disordered" evidence="12">
    <location>
        <begin position="133"/>
        <end position="185"/>
    </location>
</feature>
<evidence type="ECO:0000256" key="12">
    <source>
        <dbReference type="SAM" id="MobiDB-lite"/>
    </source>
</evidence>
<dbReference type="PANTHER" id="PTHR34787">
    <property type="entry name" value="PHOTOSYSTEM I REACTION CENTER SUBUNIT VI-2, CHLOROPLASTIC"/>
    <property type="match status" value="1"/>
</dbReference>
<dbReference type="STRING" id="1088818.A0A2I0B0B2"/>
<evidence type="ECO:0000313" key="14">
    <source>
        <dbReference type="Proteomes" id="UP000236161"/>
    </source>
</evidence>
<keyword evidence="7" id="KW-0812">Transmembrane</keyword>
<evidence type="ECO:0000256" key="3">
    <source>
        <dbReference type="ARBA" id="ARBA00010155"/>
    </source>
</evidence>
<evidence type="ECO:0000256" key="8">
    <source>
        <dbReference type="ARBA" id="ARBA00022836"/>
    </source>
</evidence>
<dbReference type="Gene3D" id="1.20.5.220">
    <property type="match status" value="1"/>
</dbReference>
<dbReference type="EMBL" id="KZ451932">
    <property type="protein sequence ID" value="PKA61220.1"/>
    <property type="molecule type" value="Genomic_DNA"/>
</dbReference>
<comment type="subcellular location">
    <subcellularLocation>
        <location evidence="2 11">Plastid</location>
        <location evidence="2 11">Chloroplast thylakoid membrane</location>
        <topology evidence="2 11">Single-pass membrane protein</topology>
    </subcellularLocation>
</comment>
<sequence length="216" mass="23477">MATLTFAVAAAASVQPITVKSFGSGSSLAGIKLPVRSTRQKPTFRSSGKVVAKYGEKSVYFDLEDLPNTTGQWDLYGSDAPSPYNLLQSKFFETFVAPFTKRGLLLKFSILGGASLLAYLSATATGDILPIKKGPQEKPELGPRLPKIRSPARKREQRGRMDSPLGFAQNDSNQLEAKRGGGERDEVLRGESLLDRLGGGVAGWAYLPAIRWRWNS</sequence>
<keyword evidence="10" id="KW-0472">Membrane</keyword>
<dbReference type="GO" id="GO:0015979">
    <property type="term" value="P:photosynthesis"/>
    <property type="evidence" value="ECO:0007669"/>
    <property type="project" value="UniProtKB-UniRule"/>
</dbReference>
<dbReference type="GO" id="GO:0009538">
    <property type="term" value="C:photosystem I reaction center"/>
    <property type="evidence" value="ECO:0007669"/>
    <property type="project" value="UniProtKB-UniRule"/>
</dbReference>
<keyword evidence="14" id="KW-1185">Reference proteome</keyword>